<reference evidence="3" key="1">
    <citation type="submission" date="2023-03" db="EMBL/GenBank/DDBJ databases">
        <title>Massive genome expansion in bonnet fungi (Mycena s.s.) driven by repeated elements and novel gene families across ecological guilds.</title>
        <authorList>
            <consortium name="Lawrence Berkeley National Laboratory"/>
            <person name="Harder C.B."/>
            <person name="Miyauchi S."/>
            <person name="Viragh M."/>
            <person name="Kuo A."/>
            <person name="Thoen E."/>
            <person name="Andreopoulos B."/>
            <person name="Lu D."/>
            <person name="Skrede I."/>
            <person name="Drula E."/>
            <person name="Henrissat B."/>
            <person name="Morin E."/>
            <person name="Kohler A."/>
            <person name="Barry K."/>
            <person name="LaButti K."/>
            <person name="Morin E."/>
            <person name="Salamov A."/>
            <person name="Lipzen A."/>
            <person name="Mereny Z."/>
            <person name="Hegedus B."/>
            <person name="Baldrian P."/>
            <person name="Stursova M."/>
            <person name="Weitz H."/>
            <person name="Taylor A."/>
            <person name="Grigoriev I.V."/>
            <person name="Nagy L.G."/>
            <person name="Martin F."/>
            <person name="Kauserud H."/>
        </authorList>
    </citation>
    <scope>NUCLEOTIDE SEQUENCE</scope>
    <source>
        <strain evidence="3">9284</strain>
    </source>
</reference>
<feature type="transmembrane region" description="Helical" evidence="2">
    <location>
        <begin position="49"/>
        <end position="69"/>
    </location>
</feature>
<evidence type="ECO:0000256" key="2">
    <source>
        <dbReference type="SAM" id="Phobius"/>
    </source>
</evidence>
<protein>
    <submittedName>
        <fullName evidence="3">Uncharacterized protein</fullName>
    </submittedName>
</protein>
<proteinExistence type="predicted"/>
<evidence type="ECO:0000313" key="4">
    <source>
        <dbReference type="Proteomes" id="UP001221142"/>
    </source>
</evidence>
<keyword evidence="2" id="KW-1133">Transmembrane helix</keyword>
<comment type="caution">
    <text evidence="3">The sequence shown here is derived from an EMBL/GenBank/DDBJ whole genome shotgun (WGS) entry which is preliminary data.</text>
</comment>
<feature type="compositionally biased region" description="Low complexity" evidence="1">
    <location>
        <begin position="31"/>
        <end position="44"/>
    </location>
</feature>
<name>A0AAD7BPJ1_9AGAR</name>
<dbReference type="EMBL" id="JARKIF010000011">
    <property type="protein sequence ID" value="KAJ7626938.1"/>
    <property type="molecule type" value="Genomic_DNA"/>
</dbReference>
<dbReference type="PANTHER" id="PTHR35041">
    <property type="entry name" value="MEDIATOR OF RNA POLYMERASE II TRANSCRIPTION SUBUNIT 1"/>
    <property type="match status" value="1"/>
</dbReference>
<gene>
    <name evidence="3" type="ORF">FB45DRAFT_1004581</name>
</gene>
<feature type="region of interest" description="Disordered" evidence="1">
    <location>
        <begin position="1"/>
        <end position="44"/>
    </location>
</feature>
<keyword evidence="2" id="KW-0472">Membrane</keyword>
<dbReference type="AlphaFoldDB" id="A0AAD7BPJ1"/>
<sequence length="600" mass="63443">MSTTYAATLRAQHPDKEASTLSLSSHAPYDSSTTLRSSKPRSSSRLTPCLKISVAWIAALALAIGHHLFNTSLHGKNPTGDQNSISKVHSQAGASALNTAFAFLVSSFLGVSASAAFVQCAWVVVQQRSFTLGGLDALWSSTSSVLSFLSWDFVKNGRYIVLVAALGWAYPIVVTLAPGTLTVRNQIVEEDSPCTIPSFDFGSSAAFYDILTSSAAAPYDAPTSLADRLVGTVLLGGQPLPPTSPCGGSNCTYRTTFDAPSFSCTPSVQNTSLLTWGFIPISQTPAYLGVTFDDSTPPSGYPDWNFAAYFANSARFIPSPESSRNVTCIPYNSTYHILYSFAGAVPTVTVENITLIQPASQLPASPPFADGQPGVHSSLFNGTTNYYALLSSLYTSFVGNITTFITSDSVGFTFATPTQTQAQAANLPVFESQLVSSLQGGYLNWTSDLAAGMESLLTNITLSILTLPSGAVTQSKDATCVYSLTQPFFAYNSHRLFLIYGVGLGCVLVIALIGLIALFSNPLHTAGTGSGFTDFLNATRNVELDGVDLDSGEGWGGSREVRLRYGHLRGAAGRVAFGSPESLALEGTGRATYQMVPLGQ</sequence>
<accession>A0AAD7BPJ1</accession>
<dbReference type="Proteomes" id="UP001221142">
    <property type="component" value="Unassembled WGS sequence"/>
</dbReference>
<feature type="transmembrane region" description="Helical" evidence="2">
    <location>
        <begin position="100"/>
        <end position="125"/>
    </location>
</feature>
<keyword evidence="4" id="KW-1185">Reference proteome</keyword>
<organism evidence="3 4">
    <name type="scientific">Roridomyces roridus</name>
    <dbReference type="NCBI Taxonomy" id="1738132"/>
    <lineage>
        <taxon>Eukaryota</taxon>
        <taxon>Fungi</taxon>
        <taxon>Dikarya</taxon>
        <taxon>Basidiomycota</taxon>
        <taxon>Agaricomycotina</taxon>
        <taxon>Agaricomycetes</taxon>
        <taxon>Agaricomycetidae</taxon>
        <taxon>Agaricales</taxon>
        <taxon>Marasmiineae</taxon>
        <taxon>Mycenaceae</taxon>
        <taxon>Roridomyces</taxon>
    </lineage>
</organism>
<evidence type="ECO:0000256" key="1">
    <source>
        <dbReference type="SAM" id="MobiDB-lite"/>
    </source>
</evidence>
<keyword evidence="2" id="KW-0812">Transmembrane</keyword>
<feature type="transmembrane region" description="Helical" evidence="2">
    <location>
        <begin position="497"/>
        <end position="519"/>
    </location>
</feature>
<dbReference type="PANTHER" id="PTHR35041:SF6">
    <property type="entry name" value="FORMYLMETHIONINE DEFORMYLASE-LIKE PROTEIN-RELATED"/>
    <property type="match status" value="1"/>
</dbReference>
<evidence type="ECO:0000313" key="3">
    <source>
        <dbReference type="EMBL" id="KAJ7626938.1"/>
    </source>
</evidence>
<feature type="transmembrane region" description="Helical" evidence="2">
    <location>
        <begin position="157"/>
        <end position="177"/>
    </location>
</feature>